<protein>
    <recommendedName>
        <fullName evidence="2">GerMN domain-containing protein</fullName>
    </recommendedName>
</protein>
<keyword evidence="4" id="KW-1185">Reference proteome</keyword>
<dbReference type="Pfam" id="PF10647">
    <property type="entry name" value="Gmad1"/>
    <property type="match status" value="1"/>
</dbReference>
<proteinExistence type="predicted"/>
<feature type="region of interest" description="Disordered" evidence="1">
    <location>
        <begin position="41"/>
        <end position="71"/>
    </location>
</feature>
<dbReference type="InterPro" id="IPR018910">
    <property type="entry name" value="LpqB_C"/>
</dbReference>
<dbReference type="InterPro" id="IPR019606">
    <property type="entry name" value="GerMN"/>
</dbReference>
<sequence>MSPTRPTRPTGPRRARRLAGVGLAAALALALGGCTQIPQSSDVRSAGPLDGATAAPEAPQFRPPGPSADDTAEDVIRGFLLAGTSPQDDYAVAREFLDGPAAARWTPGQRTVVYSAQPRITRGEGTGNYQVQVEVDSEIDEFGLRTIAPQGTTRAWQVSVQERPEGMRITATENGTLLSQSQFGQLFAPHELAFYDTAQRYAVPDVRWFVNRGTTVTAVTRALLRGPAPYLTGAVETAFPLRTGADLTGPTVPVDEDGVAHVDLTEAAAEGADADRRHRMREQLEITLLGLQSVSDVRVTVDGAELSASGENPPPPVQDEPTTGSVQVGIDSATGDLAYFQGMSVGPVGGAPDVSALDPVDPTMSRDRSRFAFVTRDRTAVHVAGTDGSLREAMRGTGLTSPSIDGLGWVWAADGAETSRVRAVPAEPGQEARIVTATWLRPAERIVDLRVSRSGARAALLVDDGDRRTVRVAGIVRGSDGVPSALTEPILLPSTGRAASVEWAGDTNLLVSPRAATLDERVVPRIVSIDGTVRELNPLGGLTGVSAGDGGALYAETDELVFLLVGSSWRAQELERGVRDLSFPG</sequence>
<dbReference type="PROSITE" id="PS51257">
    <property type="entry name" value="PROKAR_LIPOPROTEIN"/>
    <property type="match status" value="1"/>
</dbReference>
<reference evidence="3 4" key="1">
    <citation type="submission" date="2020-08" db="EMBL/GenBank/DDBJ databases">
        <title>Sequencing the genomes of 1000 actinobacteria strains.</title>
        <authorList>
            <person name="Klenk H.-P."/>
        </authorList>
    </citation>
    <scope>NUCLEOTIDE SEQUENCE [LARGE SCALE GENOMIC DNA]</scope>
    <source>
        <strain evidence="3 4">DSM 17945</strain>
    </source>
</reference>
<dbReference type="Proteomes" id="UP000567246">
    <property type="component" value="Unassembled WGS sequence"/>
</dbReference>
<comment type="caution">
    <text evidence="3">The sequence shown here is derived from an EMBL/GenBank/DDBJ whole genome shotgun (WGS) entry which is preliminary data.</text>
</comment>
<dbReference type="AlphaFoldDB" id="A0A7W9N014"/>
<evidence type="ECO:0000313" key="3">
    <source>
        <dbReference type="EMBL" id="MBB5847829.1"/>
    </source>
</evidence>
<feature type="domain" description="GerMN" evidence="2">
    <location>
        <begin position="216"/>
        <end position="310"/>
    </location>
</feature>
<dbReference type="Pfam" id="PF25976">
    <property type="entry name" value="LpqB_N"/>
    <property type="match status" value="1"/>
</dbReference>
<evidence type="ECO:0000313" key="4">
    <source>
        <dbReference type="Proteomes" id="UP000567246"/>
    </source>
</evidence>
<organism evidence="3 4">
    <name type="scientific">Micrococcus endophyticus</name>
    <dbReference type="NCBI Taxonomy" id="455343"/>
    <lineage>
        <taxon>Bacteria</taxon>
        <taxon>Bacillati</taxon>
        <taxon>Actinomycetota</taxon>
        <taxon>Actinomycetes</taxon>
        <taxon>Micrococcales</taxon>
        <taxon>Micrococcaceae</taxon>
        <taxon>Micrococcus</taxon>
    </lineage>
</organism>
<dbReference type="InterPro" id="IPR059026">
    <property type="entry name" value="LpqB_N"/>
</dbReference>
<accession>A0A7W9N014</accession>
<name>A0A7W9N014_9MICC</name>
<dbReference type="EMBL" id="JACHMW010000001">
    <property type="protein sequence ID" value="MBB5847829.1"/>
    <property type="molecule type" value="Genomic_DNA"/>
</dbReference>
<dbReference type="RefSeq" id="WP_184170380.1">
    <property type="nucleotide sequence ID" value="NZ_BAABAG010000010.1"/>
</dbReference>
<dbReference type="SMART" id="SM00909">
    <property type="entry name" value="Germane"/>
    <property type="match status" value="1"/>
</dbReference>
<dbReference type="Pfam" id="PF10646">
    <property type="entry name" value="Germane"/>
    <property type="match status" value="1"/>
</dbReference>
<gene>
    <name evidence="3" type="ORF">HDA33_000393</name>
</gene>
<evidence type="ECO:0000256" key="1">
    <source>
        <dbReference type="SAM" id="MobiDB-lite"/>
    </source>
</evidence>
<evidence type="ECO:0000259" key="2">
    <source>
        <dbReference type="SMART" id="SM00909"/>
    </source>
</evidence>